<organism evidence="1 2">
    <name type="scientific">Alectoria fallacina</name>
    <dbReference type="NCBI Taxonomy" id="1903189"/>
    <lineage>
        <taxon>Eukaryota</taxon>
        <taxon>Fungi</taxon>
        <taxon>Dikarya</taxon>
        <taxon>Ascomycota</taxon>
        <taxon>Pezizomycotina</taxon>
        <taxon>Lecanoromycetes</taxon>
        <taxon>OSLEUM clade</taxon>
        <taxon>Lecanoromycetidae</taxon>
        <taxon>Lecanorales</taxon>
        <taxon>Lecanorineae</taxon>
        <taxon>Parmeliaceae</taxon>
        <taxon>Alectoria</taxon>
    </lineage>
</organism>
<comment type="caution">
    <text evidence="1">The sequence shown here is derived from an EMBL/GenBank/DDBJ whole genome shotgun (WGS) entry which is preliminary data.</text>
</comment>
<name>A0A8H3J0W5_9LECA</name>
<protein>
    <submittedName>
        <fullName evidence="1">Uncharacterized protein</fullName>
    </submittedName>
</protein>
<gene>
    <name evidence="1" type="ORF">ALECFALPRED_007808</name>
</gene>
<dbReference type="EMBL" id="CAJPDR010000520">
    <property type="protein sequence ID" value="CAF9938652.1"/>
    <property type="molecule type" value="Genomic_DNA"/>
</dbReference>
<accession>A0A8H3J0W5</accession>
<evidence type="ECO:0000313" key="1">
    <source>
        <dbReference type="EMBL" id="CAF9938652.1"/>
    </source>
</evidence>
<dbReference type="OrthoDB" id="2951834at2759"/>
<sequence length="131" mass="14794">MAPTPGGLLFKLPRPVRDKIYRALVKGPNRLVGPSYWTSREVTEDELESKGDDIDLTILQMSSAIHRGAMAVLYSESTFNIHIDFEGDQIWETAIGKFAGTDRVRDSMHVIVDVRTPDMEDAELRPMYRGL</sequence>
<keyword evidence="2" id="KW-1185">Reference proteome</keyword>
<proteinExistence type="predicted"/>
<reference evidence="1" key="1">
    <citation type="submission" date="2021-03" db="EMBL/GenBank/DDBJ databases">
        <authorList>
            <person name="Tagirdzhanova G."/>
        </authorList>
    </citation>
    <scope>NUCLEOTIDE SEQUENCE</scope>
</reference>
<dbReference type="AlphaFoldDB" id="A0A8H3J0W5"/>
<evidence type="ECO:0000313" key="2">
    <source>
        <dbReference type="Proteomes" id="UP000664203"/>
    </source>
</evidence>
<dbReference type="Proteomes" id="UP000664203">
    <property type="component" value="Unassembled WGS sequence"/>
</dbReference>